<dbReference type="PROSITE" id="PS00080">
    <property type="entry name" value="MULTICOPPER_OXIDASE2"/>
    <property type="match status" value="1"/>
</dbReference>
<dbReference type="CDD" id="cd13884">
    <property type="entry name" value="CuRO_2_tcLCC_insect_like"/>
    <property type="match status" value="1"/>
</dbReference>
<dbReference type="InterPro" id="IPR002355">
    <property type="entry name" value="Cu_oxidase_Cu_BS"/>
</dbReference>
<evidence type="ECO:0000313" key="8">
    <source>
        <dbReference type="Proteomes" id="UP000504606"/>
    </source>
</evidence>
<reference evidence="9" key="1">
    <citation type="submission" date="2025-08" db="UniProtKB">
        <authorList>
            <consortium name="RefSeq"/>
        </authorList>
    </citation>
    <scope>IDENTIFICATION</scope>
    <source>
        <tissue evidence="9">Whole organism</tissue>
    </source>
</reference>
<dbReference type="GeneID" id="113211746"/>
<comment type="similarity">
    <text evidence="1">Belongs to the multicopper oxidase family.</text>
</comment>
<feature type="domain" description="Plastocyanin-like" evidence="7">
    <location>
        <begin position="78"/>
        <end position="189"/>
    </location>
</feature>
<evidence type="ECO:0000256" key="3">
    <source>
        <dbReference type="ARBA" id="ARBA00023002"/>
    </source>
</evidence>
<accession>A0A6J1SYI4</accession>
<dbReference type="SUPFAM" id="SSF49503">
    <property type="entry name" value="Cupredoxins"/>
    <property type="match status" value="3"/>
</dbReference>
<evidence type="ECO:0000313" key="9">
    <source>
        <dbReference type="RefSeq" id="XP_026286003.1"/>
    </source>
</evidence>
<dbReference type="PANTHER" id="PTHR11709:SF232">
    <property type="entry name" value="STRAW, ISOFORM G"/>
    <property type="match status" value="1"/>
</dbReference>
<dbReference type="Pfam" id="PF07732">
    <property type="entry name" value="Cu-oxidase_3"/>
    <property type="match status" value="1"/>
</dbReference>
<dbReference type="PROSITE" id="PS00079">
    <property type="entry name" value="MULTICOPPER_OXIDASE1"/>
    <property type="match status" value="1"/>
</dbReference>
<protein>
    <submittedName>
        <fullName evidence="9">Uncharacterized protein LOC113211746</fullName>
    </submittedName>
</protein>
<name>A0A6J1SYI4_FRAOC</name>
<dbReference type="InterPro" id="IPR008972">
    <property type="entry name" value="Cupredoxin"/>
</dbReference>
<dbReference type="InterPro" id="IPR001117">
    <property type="entry name" value="Cu-oxidase_2nd"/>
</dbReference>
<dbReference type="Proteomes" id="UP000504606">
    <property type="component" value="Unplaced"/>
</dbReference>
<dbReference type="GO" id="GO:0005886">
    <property type="term" value="C:plasma membrane"/>
    <property type="evidence" value="ECO:0007669"/>
    <property type="project" value="TreeGrafter"/>
</dbReference>
<dbReference type="Pfam" id="PF00394">
    <property type="entry name" value="Cu-oxidase"/>
    <property type="match status" value="1"/>
</dbReference>
<dbReference type="GO" id="GO:0005507">
    <property type="term" value="F:copper ion binding"/>
    <property type="evidence" value="ECO:0007669"/>
    <property type="project" value="InterPro"/>
</dbReference>
<evidence type="ECO:0000259" key="6">
    <source>
        <dbReference type="Pfam" id="PF07731"/>
    </source>
</evidence>
<dbReference type="GO" id="GO:0006826">
    <property type="term" value="P:iron ion transport"/>
    <property type="evidence" value="ECO:0007669"/>
    <property type="project" value="TreeGrafter"/>
</dbReference>
<dbReference type="KEGG" id="foc:113211746"/>
<evidence type="ECO:0000259" key="5">
    <source>
        <dbReference type="Pfam" id="PF00394"/>
    </source>
</evidence>
<keyword evidence="3" id="KW-0560">Oxidoreductase</keyword>
<keyword evidence="8" id="KW-1185">Reference proteome</keyword>
<dbReference type="AlphaFoldDB" id="A0A6J1SYI4"/>
<dbReference type="InterPro" id="IPR011706">
    <property type="entry name" value="Cu-oxidase_C"/>
</dbReference>
<dbReference type="Gene3D" id="2.60.40.420">
    <property type="entry name" value="Cupredoxins - blue copper proteins"/>
    <property type="match status" value="3"/>
</dbReference>
<dbReference type="RefSeq" id="XP_026286003.1">
    <property type="nucleotide sequence ID" value="XM_026430218.2"/>
</dbReference>
<gene>
    <name evidence="9" type="primary">LOC113211746</name>
</gene>
<keyword evidence="4" id="KW-0732">Signal</keyword>
<dbReference type="InterPro" id="IPR033138">
    <property type="entry name" value="Cu_oxidase_CS"/>
</dbReference>
<dbReference type="Pfam" id="PF07731">
    <property type="entry name" value="Cu-oxidase_2"/>
    <property type="match status" value="1"/>
</dbReference>
<sequence>MGSRALVLFLLVGLLVFAAFEVADGQRWKTDLGPCYRDCTEDPWPRTCHYVFTEEVYSVFTQACGNCSAGDEAQCYENDCVFADGVERTVYTINRQLPGPGIHVCRGDTIIVDLKVHLPGHAEAIHWHGLPQEKTPWFDGVALVTQCPVIYGSTFRYEFLAEPAGTYFWHSHSGLHKVNGVVGTLIIRESLEDNPTCDRYDVDVSEHVIILQDWMHVPAEFVFPGLATRLTGQPADCILINGQGTYTRPSTGNTTLTPYATFEIESGLRYRFRIINAGSLSCPIQIQFEGHTMNIISADGLDIVPQEANSLVTFSGERWDAVITGKSRPRAAGVYWIYVRTVGFCQNSGFSEQRALLIYKGAKARLPPTAPPAVRKHVQLPNGTVVNPPGDCDEPGKVCAAELSAANPPETYSTQPRTKAQKLIFFRLKFNLLPLPELFDGNDNDYEKFISFGRVNLAASLNGIAYSDPSAPFLTQPGKSSYCSEGRLPMRCKNETVCDCPHLVKVAYGRTIDVIVVDDTDITPEDDTDTLLGHPMHLHGTSFSCMGMGTLRNITSGAARSRAVRELYNRRALPTYVPQPVLKDVLVLPGGGWIWFRFKATNRGAWFFHCHFQYHMASGMEAVIQVGESRALPKPPANFPQCGDFYG</sequence>
<dbReference type="InterPro" id="IPR011707">
    <property type="entry name" value="Cu-oxidase-like_N"/>
</dbReference>
<evidence type="ECO:0000256" key="2">
    <source>
        <dbReference type="ARBA" id="ARBA00022723"/>
    </source>
</evidence>
<dbReference type="PANTHER" id="PTHR11709">
    <property type="entry name" value="MULTI-COPPER OXIDASE"/>
    <property type="match status" value="1"/>
</dbReference>
<organism evidence="8 9">
    <name type="scientific">Frankliniella occidentalis</name>
    <name type="common">Western flower thrips</name>
    <name type="synonym">Euthrips occidentalis</name>
    <dbReference type="NCBI Taxonomy" id="133901"/>
    <lineage>
        <taxon>Eukaryota</taxon>
        <taxon>Metazoa</taxon>
        <taxon>Ecdysozoa</taxon>
        <taxon>Arthropoda</taxon>
        <taxon>Hexapoda</taxon>
        <taxon>Insecta</taxon>
        <taxon>Pterygota</taxon>
        <taxon>Neoptera</taxon>
        <taxon>Paraneoptera</taxon>
        <taxon>Thysanoptera</taxon>
        <taxon>Terebrantia</taxon>
        <taxon>Thripoidea</taxon>
        <taxon>Thripidae</taxon>
        <taxon>Frankliniella</taxon>
    </lineage>
</organism>
<dbReference type="CDD" id="cd13858">
    <property type="entry name" value="CuRO_1_tcLCC2_insect_like"/>
    <property type="match status" value="1"/>
</dbReference>
<evidence type="ECO:0000259" key="7">
    <source>
        <dbReference type="Pfam" id="PF07732"/>
    </source>
</evidence>
<proteinExistence type="inferred from homology"/>
<feature type="chain" id="PRO_5026885932" evidence="4">
    <location>
        <begin position="26"/>
        <end position="647"/>
    </location>
</feature>
<dbReference type="GO" id="GO:0016491">
    <property type="term" value="F:oxidoreductase activity"/>
    <property type="evidence" value="ECO:0007669"/>
    <property type="project" value="UniProtKB-KW"/>
</dbReference>
<keyword evidence="2" id="KW-0479">Metal-binding</keyword>
<evidence type="ECO:0000256" key="1">
    <source>
        <dbReference type="ARBA" id="ARBA00010609"/>
    </source>
</evidence>
<feature type="domain" description="Plastocyanin-like" evidence="6">
    <location>
        <begin position="488"/>
        <end position="627"/>
    </location>
</feature>
<feature type="domain" description="Plastocyanin-like" evidence="5">
    <location>
        <begin position="206"/>
        <end position="350"/>
    </location>
</feature>
<dbReference type="FunFam" id="2.60.40.420:FF:000045">
    <property type="entry name" value="Laccase 2"/>
    <property type="match status" value="1"/>
</dbReference>
<dbReference type="InterPro" id="IPR045087">
    <property type="entry name" value="Cu-oxidase_fam"/>
</dbReference>
<feature type="signal peptide" evidence="4">
    <location>
        <begin position="1"/>
        <end position="25"/>
    </location>
</feature>
<evidence type="ECO:0000256" key="4">
    <source>
        <dbReference type="SAM" id="SignalP"/>
    </source>
</evidence>
<dbReference type="OrthoDB" id="2121828at2759"/>